<dbReference type="InterPro" id="IPR007159">
    <property type="entry name" value="SpoVT-AbrB_dom"/>
</dbReference>
<dbReference type="AlphaFoldDB" id="A0A977PKC8"/>
<dbReference type="PANTHER" id="PTHR34860">
    <property type="entry name" value="REPRESSOR-LIKE PROTEIN SSO7C3"/>
    <property type="match status" value="1"/>
</dbReference>
<dbReference type="KEGG" id="ipc:IPA_02255"/>
<dbReference type="Pfam" id="PF04014">
    <property type="entry name" value="MazE_antitoxin"/>
    <property type="match status" value="1"/>
</dbReference>
<dbReference type="PANTHER" id="PTHR34860:SF7">
    <property type="entry name" value="TRANSCRIPTION REGULATOR, SPOVT_ABRB FAMILY"/>
    <property type="match status" value="1"/>
</dbReference>
<reference evidence="2" key="1">
    <citation type="submission" date="2013-11" db="EMBL/GenBank/DDBJ databases">
        <title>Comparative genomics of Ignicoccus.</title>
        <authorList>
            <person name="Podar M."/>
        </authorList>
    </citation>
    <scope>NUCLEOTIDE SEQUENCE</scope>
    <source>
        <strain evidence="2">DSM 13166</strain>
    </source>
</reference>
<dbReference type="SUPFAM" id="SSF89447">
    <property type="entry name" value="AbrB/MazE/MraZ-like"/>
    <property type="match status" value="1"/>
</dbReference>
<evidence type="ECO:0000313" key="2">
    <source>
        <dbReference type="EMBL" id="UXD21284.1"/>
    </source>
</evidence>
<keyword evidence="3" id="KW-1185">Reference proteome</keyword>
<protein>
    <submittedName>
        <fullName evidence="2">AbrB family transcriptional regulator</fullName>
    </submittedName>
</protein>
<dbReference type="SMART" id="SM00966">
    <property type="entry name" value="SpoVT_AbrB"/>
    <property type="match status" value="1"/>
</dbReference>
<organism evidence="2 3">
    <name type="scientific">Ignicoccus pacificus DSM 13166</name>
    <dbReference type="NCBI Taxonomy" id="940294"/>
    <lineage>
        <taxon>Archaea</taxon>
        <taxon>Thermoproteota</taxon>
        <taxon>Thermoprotei</taxon>
        <taxon>Desulfurococcales</taxon>
        <taxon>Desulfurococcaceae</taxon>
        <taxon>Ignicoccus</taxon>
    </lineage>
</organism>
<dbReference type="InterPro" id="IPR037914">
    <property type="entry name" value="SpoVT-AbrB_sf"/>
</dbReference>
<name>A0A977PKC8_9CREN</name>
<accession>A0A977PKC8</accession>
<dbReference type="GO" id="GO:0003677">
    <property type="term" value="F:DNA binding"/>
    <property type="evidence" value="ECO:0007669"/>
    <property type="project" value="InterPro"/>
</dbReference>
<dbReference type="NCBIfam" id="TIGR01439">
    <property type="entry name" value="lp_hng_hel_AbrB"/>
    <property type="match status" value="1"/>
</dbReference>
<sequence length="81" mass="9610">MPLTVKVGKKGYIILPKSVREALNISEGDKLVVEIRDGIVLKPIKKVDVKELRRRYEEHKKKLKEIRKIEKYEGYLEEEFE</sequence>
<dbReference type="Proteomes" id="UP001063698">
    <property type="component" value="Chromosome"/>
</dbReference>
<dbReference type="Gene3D" id="2.10.260.10">
    <property type="match status" value="1"/>
</dbReference>
<dbReference type="EMBL" id="CP006868">
    <property type="protein sequence ID" value="UXD21284.1"/>
    <property type="molecule type" value="Genomic_DNA"/>
</dbReference>
<evidence type="ECO:0000259" key="1">
    <source>
        <dbReference type="SMART" id="SM00966"/>
    </source>
</evidence>
<evidence type="ECO:0000313" key="3">
    <source>
        <dbReference type="Proteomes" id="UP001063698"/>
    </source>
</evidence>
<gene>
    <name evidence="2" type="ORF">IPA_02255</name>
</gene>
<proteinExistence type="predicted"/>
<dbReference type="InterPro" id="IPR052975">
    <property type="entry name" value="Repressor-like_regulatory"/>
</dbReference>
<feature type="domain" description="SpoVT-AbrB" evidence="1">
    <location>
        <begin position="5"/>
        <end position="49"/>
    </location>
</feature>